<dbReference type="Pfam" id="PF09340">
    <property type="entry name" value="NuA4"/>
    <property type="match status" value="1"/>
</dbReference>
<dbReference type="InterPro" id="IPR015418">
    <property type="entry name" value="Eaf6"/>
</dbReference>
<comment type="similarity">
    <text evidence="2">Belongs to the EAF6 family.</text>
</comment>
<feature type="region of interest" description="Disordered" evidence="8">
    <location>
        <begin position="84"/>
        <end position="122"/>
    </location>
</feature>
<organism evidence="9 10">
    <name type="scientific">Sphaeroforma arctica JP610</name>
    <dbReference type="NCBI Taxonomy" id="667725"/>
    <lineage>
        <taxon>Eukaryota</taxon>
        <taxon>Ichthyosporea</taxon>
        <taxon>Ichthyophonida</taxon>
        <taxon>Sphaeroforma</taxon>
    </lineage>
</organism>
<dbReference type="PANTHER" id="PTHR13476">
    <property type="entry name" value="CHROMATIN MODIFICATION-RELATED PROTEIN MEAF6"/>
    <property type="match status" value="1"/>
</dbReference>
<gene>
    <name evidence="9" type="ORF">SARC_12357</name>
</gene>
<protein>
    <recommendedName>
        <fullName evidence="11">Chromatin modification-related protein MEAF6</fullName>
    </recommendedName>
</protein>
<dbReference type="OrthoDB" id="440324at2759"/>
<keyword evidence="5" id="KW-0175">Coiled coil</keyword>
<dbReference type="GO" id="GO:0005634">
    <property type="term" value="C:nucleus"/>
    <property type="evidence" value="ECO:0007669"/>
    <property type="project" value="UniProtKB-SubCell"/>
</dbReference>
<dbReference type="AlphaFoldDB" id="A0A0L0FEC4"/>
<proteinExistence type="inferred from homology"/>
<evidence type="ECO:0000256" key="2">
    <source>
        <dbReference type="ARBA" id="ARBA00010916"/>
    </source>
</evidence>
<keyword evidence="10" id="KW-1185">Reference proteome</keyword>
<feature type="compositionally biased region" description="Polar residues" evidence="8">
    <location>
        <begin position="84"/>
        <end position="100"/>
    </location>
</feature>
<dbReference type="STRING" id="667725.A0A0L0FEC4"/>
<dbReference type="EMBL" id="KQ243840">
    <property type="protein sequence ID" value="KNC75109.1"/>
    <property type="molecule type" value="Genomic_DNA"/>
</dbReference>
<evidence type="ECO:0000256" key="4">
    <source>
        <dbReference type="ARBA" id="ARBA00023015"/>
    </source>
</evidence>
<evidence type="ECO:0000256" key="5">
    <source>
        <dbReference type="ARBA" id="ARBA00023054"/>
    </source>
</evidence>
<evidence type="ECO:0000256" key="3">
    <source>
        <dbReference type="ARBA" id="ARBA00022853"/>
    </source>
</evidence>
<reference evidence="9 10" key="1">
    <citation type="submission" date="2011-02" db="EMBL/GenBank/DDBJ databases">
        <title>The Genome Sequence of Sphaeroforma arctica JP610.</title>
        <authorList>
            <consortium name="The Broad Institute Genome Sequencing Platform"/>
            <person name="Russ C."/>
            <person name="Cuomo C."/>
            <person name="Young S.K."/>
            <person name="Zeng Q."/>
            <person name="Gargeya S."/>
            <person name="Alvarado L."/>
            <person name="Berlin A."/>
            <person name="Chapman S.B."/>
            <person name="Chen Z."/>
            <person name="Freedman E."/>
            <person name="Gellesch M."/>
            <person name="Goldberg J."/>
            <person name="Griggs A."/>
            <person name="Gujja S."/>
            <person name="Heilman E."/>
            <person name="Heiman D."/>
            <person name="Howarth C."/>
            <person name="Mehta T."/>
            <person name="Neiman D."/>
            <person name="Pearson M."/>
            <person name="Roberts A."/>
            <person name="Saif S."/>
            <person name="Shea T."/>
            <person name="Shenoy N."/>
            <person name="Sisk P."/>
            <person name="Stolte C."/>
            <person name="Sykes S."/>
            <person name="White J."/>
            <person name="Yandava C."/>
            <person name="Burger G."/>
            <person name="Gray M.W."/>
            <person name="Holland P.W.H."/>
            <person name="King N."/>
            <person name="Lang F.B.F."/>
            <person name="Roger A.J."/>
            <person name="Ruiz-Trillo I."/>
            <person name="Haas B."/>
            <person name="Nusbaum C."/>
            <person name="Birren B."/>
        </authorList>
    </citation>
    <scope>NUCLEOTIDE SEQUENCE [LARGE SCALE GENOMIC DNA]</scope>
    <source>
        <strain evidence="9 10">JP610</strain>
    </source>
</reference>
<keyword evidence="4" id="KW-0805">Transcription regulation</keyword>
<evidence type="ECO:0000256" key="1">
    <source>
        <dbReference type="ARBA" id="ARBA00004123"/>
    </source>
</evidence>
<name>A0A0L0FEC4_9EUKA</name>
<feature type="compositionally biased region" description="Basic residues" evidence="8">
    <location>
        <begin position="111"/>
        <end position="122"/>
    </location>
</feature>
<evidence type="ECO:0000313" key="9">
    <source>
        <dbReference type="EMBL" id="KNC75109.1"/>
    </source>
</evidence>
<keyword evidence="3" id="KW-0156">Chromatin regulator</keyword>
<evidence type="ECO:0000256" key="8">
    <source>
        <dbReference type="SAM" id="MobiDB-lite"/>
    </source>
</evidence>
<comment type="subcellular location">
    <subcellularLocation>
        <location evidence="1">Nucleus</location>
    </subcellularLocation>
</comment>
<dbReference type="eggNOG" id="KOG3856">
    <property type="taxonomic scope" value="Eukaryota"/>
</dbReference>
<keyword evidence="6" id="KW-0804">Transcription</keyword>
<dbReference type="Proteomes" id="UP000054560">
    <property type="component" value="Unassembled WGS sequence"/>
</dbReference>
<accession>A0A0L0FEC4</accession>
<dbReference type="GO" id="GO:0006325">
    <property type="term" value="P:chromatin organization"/>
    <property type="evidence" value="ECO:0007669"/>
    <property type="project" value="UniProtKB-KW"/>
</dbReference>
<dbReference type="GeneID" id="25912861"/>
<sequence>MTGPDPKQELEELLSRQHQIEDTLTNLERQIYEYEGSYLEETQVYGNLFRGFDGFASTATVSEQKSGQIRKCKSSDRLFSRSSCTSNSALESVNASDTQRNSNKKGDVVSKSKKSGQKRSHA</sequence>
<evidence type="ECO:0008006" key="11">
    <source>
        <dbReference type="Google" id="ProtNLM"/>
    </source>
</evidence>
<evidence type="ECO:0000256" key="6">
    <source>
        <dbReference type="ARBA" id="ARBA00023163"/>
    </source>
</evidence>
<evidence type="ECO:0000256" key="7">
    <source>
        <dbReference type="ARBA" id="ARBA00023242"/>
    </source>
</evidence>
<keyword evidence="7" id="KW-0539">Nucleus</keyword>
<dbReference type="GO" id="GO:0000123">
    <property type="term" value="C:histone acetyltransferase complex"/>
    <property type="evidence" value="ECO:0007669"/>
    <property type="project" value="InterPro"/>
</dbReference>
<dbReference type="RefSeq" id="XP_014149011.1">
    <property type="nucleotide sequence ID" value="XM_014293536.1"/>
</dbReference>
<evidence type="ECO:0000313" key="10">
    <source>
        <dbReference type="Proteomes" id="UP000054560"/>
    </source>
</evidence>